<protein>
    <submittedName>
        <fullName evidence="2">Uncharacterized conserved protein YbjT, contains NAD(P)-binding and DUF2867 domains</fullName>
    </submittedName>
</protein>
<accession>A0A1H1NUI0</accession>
<dbReference type="PANTHER" id="PTHR43162">
    <property type="match status" value="1"/>
</dbReference>
<organism evidence="2 3">
    <name type="scientific">Microlunatus soli</name>
    <dbReference type="NCBI Taxonomy" id="630515"/>
    <lineage>
        <taxon>Bacteria</taxon>
        <taxon>Bacillati</taxon>
        <taxon>Actinomycetota</taxon>
        <taxon>Actinomycetes</taxon>
        <taxon>Propionibacteriales</taxon>
        <taxon>Propionibacteriaceae</taxon>
        <taxon>Microlunatus</taxon>
    </lineage>
</organism>
<dbReference type="Proteomes" id="UP000199103">
    <property type="component" value="Chromosome I"/>
</dbReference>
<sequence>MLVIMILITGATGTVGHHVLELLSTDPLRREPLRAISRQPDRISVAGVDAVAADLDDPPTLAAATEGVRAVFLATAPGPTIPDHDLALITAAVRAGVTKIVKLSAIGTTPESDQPDLGSHAPAGWHAPGERALAGADTLRWVSLRPASFASNALSWADDIRAGRPVINTTGNGAMPVIDPADIAAVAVRALLDDRLDGTALTLTGPAPISVPEQVAVLADLLGRRIPVTDLTSEESRRHYLDQGWPTAVAEEIVGSQLAVREGRHARPTAAVAEVLGRPGADFAGWAARNRSAFTG</sequence>
<dbReference type="InterPro" id="IPR036291">
    <property type="entry name" value="NAD(P)-bd_dom_sf"/>
</dbReference>
<dbReference type="STRING" id="630515.SAMN04489812_0646"/>
<evidence type="ECO:0000313" key="2">
    <source>
        <dbReference type="EMBL" id="SDS02415.1"/>
    </source>
</evidence>
<dbReference type="Gene3D" id="3.40.50.720">
    <property type="entry name" value="NAD(P)-binding Rossmann-like Domain"/>
    <property type="match status" value="1"/>
</dbReference>
<dbReference type="InterPro" id="IPR016040">
    <property type="entry name" value="NAD(P)-bd_dom"/>
</dbReference>
<proteinExistence type="predicted"/>
<feature type="domain" description="NAD(P)-binding" evidence="1">
    <location>
        <begin position="10"/>
        <end position="193"/>
    </location>
</feature>
<dbReference type="SUPFAM" id="SSF51735">
    <property type="entry name" value="NAD(P)-binding Rossmann-fold domains"/>
    <property type="match status" value="1"/>
</dbReference>
<evidence type="ECO:0000313" key="3">
    <source>
        <dbReference type="Proteomes" id="UP000199103"/>
    </source>
</evidence>
<keyword evidence="3" id="KW-1185">Reference proteome</keyword>
<dbReference type="EMBL" id="LT629772">
    <property type="protein sequence ID" value="SDS02415.1"/>
    <property type="molecule type" value="Genomic_DNA"/>
</dbReference>
<evidence type="ECO:0000259" key="1">
    <source>
        <dbReference type="Pfam" id="PF13460"/>
    </source>
</evidence>
<dbReference type="InterPro" id="IPR051604">
    <property type="entry name" value="Ergot_Alk_Oxidoreductase"/>
</dbReference>
<gene>
    <name evidence="2" type="ORF">SAMN04489812_0646</name>
</gene>
<dbReference type="Gene3D" id="3.90.25.10">
    <property type="entry name" value="UDP-galactose 4-epimerase, domain 1"/>
    <property type="match status" value="1"/>
</dbReference>
<dbReference type="PANTHER" id="PTHR43162:SF1">
    <property type="entry name" value="PRESTALK A DIFFERENTIATION PROTEIN A"/>
    <property type="match status" value="1"/>
</dbReference>
<name>A0A1H1NUI0_9ACTN</name>
<reference evidence="2 3" key="1">
    <citation type="submission" date="2016-10" db="EMBL/GenBank/DDBJ databases">
        <authorList>
            <person name="de Groot N.N."/>
        </authorList>
    </citation>
    <scope>NUCLEOTIDE SEQUENCE [LARGE SCALE GENOMIC DNA]</scope>
    <source>
        <strain evidence="2 3">DSM 21800</strain>
    </source>
</reference>
<dbReference type="AlphaFoldDB" id="A0A1H1NUI0"/>
<dbReference type="Pfam" id="PF13460">
    <property type="entry name" value="NAD_binding_10"/>
    <property type="match status" value="1"/>
</dbReference>